<name>A0ABN2C5S0_9ACTN</name>
<keyword evidence="5" id="KW-1185">Reference proteome</keyword>
<evidence type="ECO:0000313" key="5">
    <source>
        <dbReference type="Proteomes" id="UP001500363"/>
    </source>
</evidence>
<accession>A0ABN2C5S0</accession>
<protein>
    <submittedName>
        <fullName evidence="4">Dihydrodipicolinate synthase family protein</fullName>
    </submittedName>
</protein>
<sequence length="317" mass="32779">MLNSEEPVVPPTVRGLVPILATPFLPDGSLDLPSLRRLTEFQLASGVDGVAVLGMASEAFALTAEERRTITREVAAVVGGAVPLVVGVAATSTVTAVEQAEAAAVGGANAVMVLPPFMVVPSPAQLPEFYATVAAVGVELMVQDAPGATGVAMSPQLIAELGRLAGVTSVKVEAPPTAPKVAAVVDRIDEPGFVVLGGQNAQFLLDELAAGAVGSMPACEIPDLLAPVFTAWLTGRYDEARALFEPLLPLLVFGLQSGIAWAVHKEVLVRRGLIDHTAVRVPARDLDDRTRAGLTAILDRLDLPAVTTSTAPLTGIR</sequence>
<dbReference type="Pfam" id="PF00701">
    <property type="entry name" value="DHDPS"/>
    <property type="match status" value="1"/>
</dbReference>
<dbReference type="InterPro" id="IPR013785">
    <property type="entry name" value="Aldolase_TIM"/>
</dbReference>
<dbReference type="PANTHER" id="PTHR12128:SF66">
    <property type="entry name" value="4-HYDROXY-2-OXOGLUTARATE ALDOLASE, MITOCHONDRIAL"/>
    <property type="match status" value="1"/>
</dbReference>
<dbReference type="SUPFAM" id="SSF51569">
    <property type="entry name" value="Aldolase"/>
    <property type="match status" value="1"/>
</dbReference>
<dbReference type="SMART" id="SM01130">
    <property type="entry name" value="DHDPS"/>
    <property type="match status" value="1"/>
</dbReference>
<dbReference type="InterPro" id="IPR002220">
    <property type="entry name" value="DapA-like"/>
</dbReference>
<dbReference type="CDD" id="cd00408">
    <property type="entry name" value="DHDPS-like"/>
    <property type="match status" value="1"/>
</dbReference>
<evidence type="ECO:0000256" key="2">
    <source>
        <dbReference type="ARBA" id="ARBA00023239"/>
    </source>
</evidence>
<dbReference type="PRINTS" id="PR00146">
    <property type="entry name" value="DHPICSNTHASE"/>
</dbReference>
<proteinExistence type="inferred from homology"/>
<gene>
    <name evidence="4" type="ORF">GCM10009741_65340</name>
</gene>
<evidence type="ECO:0000256" key="1">
    <source>
        <dbReference type="ARBA" id="ARBA00007592"/>
    </source>
</evidence>
<organism evidence="4 5">
    <name type="scientific">Kribbella lupini</name>
    <dbReference type="NCBI Taxonomy" id="291602"/>
    <lineage>
        <taxon>Bacteria</taxon>
        <taxon>Bacillati</taxon>
        <taxon>Actinomycetota</taxon>
        <taxon>Actinomycetes</taxon>
        <taxon>Propionibacteriales</taxon>
        <taxon>Kribbellaceae</taxon>
        <taxon>Kribbella</taxon>
    </lineage>
</organism>
<evidence type="ECO:0000313" key="4">
    <source>
        <dbReference type="EMBL" id="GAA1551760.1"/>
    </source>
</evidence>
<evidence type="ECO:0000256" key="3">
    <source>
        <dbReference type="PIRNR" id="PIRNR001365"/>
    </source>
</evidence>
<reference evidence="4 5" key="1">
    <citation type="journal article" date="2019" name="Int. J. Syst. Evol. Microbiol.">
        <title>The Global Catalogue of Microorganisms (GCM) 10K type strain sequencing project: providing services to taxonomists for standard genome sequencing and annotation.</title>
        <authorList>
            <consortium name="The Broad Institute Genomics Platform"/>
            <consortium name="The Broad Institute Genome Sequencing Center for Infectious Disease"/>
            <person name="Wu L."/>
            <person name="Ma J."/>
        </authorList>
    </citation>
    <scope>NUCLEOTIDE SEQUENCE [LARGE SCALE GENOMIC DNA]</scope>
    <source>
        <strain evidence="4 5">JCM 14303</strain>
    </source>
</reference>
<dbReference type="EMBL" id="BAAANC010000003">
    <property type="protein sequence ID" value="GAA1551760.1"/>
    <property type="molecule type" value="Genomic_DNA"/>
</dbReference>
<comment type="caution">
    <text evidence="4">The sequence shown here is derived from an EMBL/GenBank/DDBJ whole genome shotgun (WGS) entry which is preliminary data.</text>
</comment>
<dbReference type="PIRSF" id="PIRSF001365">
    <property type="entry name" value="DHDPS"/>
    <property type="match status" value="1"/>
</dbReference>
<comment type="similarity">
    <text evidence="1 3">Belongs to the DapA family.</text>
</comment>
<dbReference type="Gene3D" id="3.20.20.70">
    <property type="entry name" value="Aldolase class I"/>
    <property type="match status" value="1"/>
</dbReference>
<dbReference type="Proteomes" id="UP001500363">
    <property type="component" value="Unassembled WGS sequence"/>
</dbReference>
<dbReference type="PANTHER" id="PTHR12128">
    <property type="entry name" value="DIHYDRODIPICOLINATE SYNTHASE"/>
    <property type="match status" value="1"/>
</dbReference>
<keyword evidence="2 3" id="KW-0456">Lyase</keyword>